<accession>A0A164PX63</accession>
<reference evidence="1 2" key="1">
    <citation type="journal article" date="2016" name="Mol. Biol. Evol.">
        <title>Comparative Genomics of Early-Diverging Mushroom-Forming Fungi Provides Insights into the Origins of Lignocellulose Decay Capabilities.</title>
        <authorList>
            <person name="Nagy L.G."/>
            <person name="Riley R."/>
            <person name="Tritt A."/>
            <person name="Adam C."/>
            <person name="Daum C."/>
            <person name="Floudas D."/>
            <person name="Sun H."/>
            <person name="Yadav J.S."/>
            <person name="Pangilinan J."/>
            <person name="Larsson K.H."/>
            <person name="Matsuura K."/>
            <person name="Barry K."/>
            <person name="Labutti K."/>
            <person name="Kuo R."/>
            <person name="Ohm R.A."/>
            <person name="Bhattacharya S.S."/>
            <person name="Shirouzu T."/>
            <person name="Yoshinaga Y."/>
            <person name="Martin F.M."/>
            <person name="Grigoriev I.V."/>
            <person name="Hibbett D.S."/>
        </authorList>
    </citation>
    <scope>NUCLEOTIDE SEQUENCE [LARGE SCALE GENOMIC DNA]</scope>
    <source>
        <strain evidence="1 2">HHB9708</strain>
    </source>
</reference>
<name>A0A164PX63_9AGAM</name>
<dbReference type="Proteomes" id="UP000076722">
    <property type="component" value="Unassembled WGS sequence"/>
</dbReference>
<protein>
    <submittedName>
        <fullName evidence="1">Uncharacterized protein</fullName>
    </submittedName>
</protein>
<organism evidence="1 2">
    <name type="scientific">Sistotremastrum niveocremeum HHB9708</name>
    <dbReference type="NCBI Taxonomy" id="1314777"/>
    <lineage>
        <taxon>Eukaryota</taxon>
        <taxon>Fungi</taxon>
        <taxon>Dikarya</taxon>
        <taxon>Basidiomycota</taxon>
        <taxon>Agaricomycotina</taxon>
        <taxon>Agaricomycetes</taxon>
        <taxon>Sistotremastrales</taxon>
        <taxon>Sistotremastraceae</taxon>
        <taxon>Sertulicium</taxon>
        <taxon>Sertulicium niveocremeum</taxon>
    </lineage>
</organism>
<dbReference type="EMBL" id="KV419430">
    <property type="protein sequence ID" value="KZS89116.1"/>
    <property type="molecule type" value="Genomic_DNA"/>
</dbReference>
<evidence type="ECO:0000313" key="2">
    <source>
        <dbReference type="Proteomes" id="UP000076722"/>
    </source>
</evidence>
<keyword evidence="2" id="KW-1185">Reference proteome</keyword>
<evidence type="ECO:0000313" key="1">
    <source>
        <dbReference type="EMBL" id="KZS89116.1"/>
    </source>
</evidence>
<proteinExistence type="predicted"/>
<dbReference type="AlphaFoldDB" id="A0A164PX63"/>
<gene>
    <name evidence="1" type="ORF">SISNIDRAFT_489549</name>
</gene>
<sequence>MDGTLIPLAGITDLPVLDFDGNLRHLLRDSAHTVPKFIARRHPSFVFTTKDGNIGAPLADWSSPDFALRLLAPSSDSPTRLHHQLIYFGLPGTDEPDQAIPPHVSNSHLLFEYVWRTVKSVFKTAHLVDPSSPHIRLFQPNPFVKGYVVDFRTLRLLGLENGAKDRWQPIFAVERHTIHFHSLNPNEVS</sequence>